<sequence>MTARINPYAADRHAMGDWFAYSQKSEAALDKGLAHLVKARASILNGCANCVNMHTQEARRDGETEQRLYLLAAWHEAPVYTDRERAALAWTDALTLVASKGPPSDETYAALAAHFSPEEQVHLTQVINVINGWNRIAIGFGLFDPDPLKTAAAARQAIPA</sequence>
<accession>A0A5C6TVD7</accession>
<evidence type="ECO:0000259" key="1">
    <source>
        <dbReference type="Pfam" id="PF02627"/>
    </source>
</evidence>
<keyword evidence="3" id="KW-1185">Reference proteome</keyword>
<dbReference type="InterPro" id="IPR003779">
    <property type="entry name" value="CMD-like"/>
</dbReference>
<dbReference type="PANTHER" id="PTHR34846:SF10">
    <property type="entry name" value="CYTOPLASMIC PROTEIN"/>
    <property type="match status" value="1"/>
</dbReference>
<reference evidence="2 3" key="1">
    <citation type="journal article" date="2015" name="J. Microbiol.">
        <title>Sphingosinicella ginsenosidimutans sp. nov., with ginsenoside converting activity.</title>
        <authorList>
            <person name="Kim J.K."/>
            <person name="Kang M.S."/>
            <person name="Park S.C."/>
            <person name="Kim K.M."/>
            <person name="Choi K."/>
            <person name="Yoon M.H."/>
            <person name="Im W.T."/>
        </authorList>
    </citation>
    <scope>NUCLEOTIDE SEQUENCE [LARGE SCALE GENOMIC DNA]</scope>
    <source>
        <strain evidence="2 3">BS-11</strain>
    </source>
</reference>
<dbReference type="InterPro" id="IPR029032">
    <property type="entry name" value="AhpD-like"/>
</dbReference>
<organism evidence="2 3">
    <name type="scientific">Allosphingosinicella ginsenosidimutans</name>
    <dbReference type="NCBI Taxonomy" id="1176539"/>
    <lineage>
        <taxon>Bacteria</taxon>
        <taxon>Pseudomonadati</taxon>
        <taxon>Pseudomonadota</taxon>
        <taxon>Alphaproteobacteria</taxon>
        <taxon>Sphingomonadales</taxon>
        <taxon>Sphingomonadaceae</taxon>
        <taxon>Allosphingosinicella</taxon>
    </lineage>
</organism>
<dbReference type="Gene3D" id="1.20.1290.10">
    <property type="entry name" value="AhpD-like"/>
    <property type="match status" value="1"/>
</dbReference>
<dbReference type="PANTHER" id="PTHR34846">
    <property type="entry name" value="4-CARBOXYMUCONOLACTONE DECARBOXYLASE FAMILY PROTEIN (AFU_ORTHOLOGUE AFUA_6G11590)"/>
    <property type="match status" value="1"/>
</dbReference>
<name>A0A5C6TVD7_9SPHN</name>
<feature type="domain" description="Carboxymuconolactone decarboxylase-like" evidence="1">
    <location>
        <begin position="24"/>
        <end position="92"/>
    </location>
</feature>
<protein>
    <submittedName>
        <fullName evidence="2">Carboxymuconolactone decarboxylase family protein</fullName>
    </submittedName>
</protein>
<comment type="caution">
    <text evidence="2">The sequence shown here is derived from an EMBL/GenBank/DDBJ whole genome shotgun (WGS) entry which is preliminary data.</text>
</comment>
<evidence type="ECO:0000313" key="2">
    <source>
        <dbReference type="EMBL" id="TXC64307.1"/>
    </source>
</evidence>
<dbReference type="AlphaFoldDB" id="A0A5C6TVD7"/>
<dbReference type="Proteomes" id="UP000321249">
    <property type="component" value="Unassembled WGS sequence"/>
</dbReference>
<dbReference type="Pfam" id="PF02627">
    <property type="entry name" value="CMD"/>
    <property type="match status" value="1"/>
</dbReference>
<dbReference type="SUPFAM" id="SSF69118">
    <property type="entry name" value="AhpD-like"/>
    <property type="match status" value="1"/>
</dbReference>
<dbReference type="NCBIfam" id="TIGR00778">
    <property type="entry name" value="ahpD_dom"/>
    <property type="match status" value="1"/>
</dbReference>
<dbReference type="GO" id="GO:0051920">
    <property type="term" value="F:peroxiredoxin activity"/>
    <property type="evidence" value="ECO:0007669"/>
    <property type="project" value="InterPro"/>
</dbReference>
<dbReference type="EMBL" id="VOQQ01000001">
    <property type="protein sequence ID" value="TXC64307.1"/>
    <property type="molecule type" value="Genomic_DNA"/>
</dbReference>
<evidence type="ECO:0000313" key="3">
    <source>
        <dbReference type="Proteomes" id="UP000321249"/>
    </source>
</evidence>
<dbReference type="RefSeq" id="WP_147043713.1">
    <property type="nucleotide sequence ID" value="NZ_BAABIR010000001.1"/>
</dbReference>
<dbReference type="OrthoDB" id="9801997at2"/>
<proteinExistence type="predicted"/>
<dbReference type="InterPro" id="IPR004675">
    <property type="entry name" value="AhpD_core"/>
</dbReference>
<gene>
    <name evidence="2" type="ORF">FRZ32_11995</name>
</gene>